<evidence type="ECO:0000259" key="12">
    <source>
        <dbReference type="PROSITE" id="PS51684"/>
    </source>
</evidence>
<evidence type="ECO:0000256" key="10">
    <source>
        <dbReference type="HAMAP-Rule" id="MF_03152"/>
    </source>
</evidence>
<accession>A0A058ZES0</accession>
<name>A0A058ZES0_FONAL</name>
<proteinExistence type="inferred from homology"/>
<reference evidence="13" key="1">
    <citation type="submission" date="2013-04" db="EMBL/GenBank/DDBJ databases">
        <title>The Genome Sequence of Fonticula alba ATCC 38817.</title>
        <authorList>
            <consortium name="The Broad Institute Genomics Platform"/>
            <person name="Russ C."/>
            <person name="Cuomo C."/>
            <person name="Burger G."/>
            <person name="Gray M.W."/>
            <person name="Holland P.W.H."/>
            <person name="King N."/>
            <person name="Lang F.B.F."/>
            <person name="Roger A.J."/>
            <person name="Ruiz-Trillo I."/>
            <person name="Brown M."/>
            <person name="Walker B."/>
            <person name="Young S."/>
            <person name="Zeng Q."/>
            <person name="Gargeya S."/>
            <person name="Fitzgerald M."/>
            <person name="Haas B."/>
            <person name="Abouelleil A."/>
            <person name="Allen A.W."/>
            <person name="Alvarado L."/>
            <person name="Arachchi H.M."/>
            <person name="Berlin A.M."/>
            <person name="Chapman S.B."/>
            <person name="Gainer-Dewar J."/>
            <person name="Goldberg J."/>
            <person name="Griggs A."/>
            <person name="Gujja S."/>
            <person name="Hansen M."/>
            <person name="Howarth C."/>
            <person name="Imamovic A."/>
            <person name="Ireland A."/>
            <person name="Larimer J."/>
            <person name="McCowan C."/>
            <person name="Murphy C."/>
            <person name="Pearson M."/>
            <person name="Poon T.W."/>
            <person name="Priest M."/>
            <person name="Roberts A."/>
            <person name="Saif S."/>
            <person name="Shea T."/>
            <person name="Sisk P."/>
            <person name="Sykes S."/>
            <person name="Wortman J."/>
            <person name="Nusbaum C."/>
            <person name="Birren B."/>
        </authorList>
    </citation>
    <scope>NUCLEOTIDE SEQUENCE [LARGE SCALE GENOMIC DNA]</scope>
    <source>
        <strain evidence="13">ATCC 38817</strain>
    </source>
</reference>
<evidence type="ECO:0000313" key="14">
    <source>
        <dbReference type="Proteomes" id="UP000030693"/>
    </source>
</evidence>
<evidence type="ECO:0000256" key="11">
    <source>
        <dbReference type="SAM" id="MobiDB-lite"/>
    </source>
</evidence>
<dbReference type="FunFam" id="3.30.300.110:FF:000001">
    <property type="entry name" value="tRNA (guanine(37)-N1)-methyltransferase"/>
    <property type="match status" value="1"/>
</dbReference>
<keyword evidence="7 10" id="KW-0496">Mitochondrion</keyword>
<protein>
    <recommendedName>
        <fullName evidence="10">tRNA (guanine(37)-N1)-methyltransferase</fullName>
        <ecNumber evidence="10">2.1.1.228</ecNumber>
    </recommendedName>
    <alternativeName>
        <fullName evidence="10">M1G-methyltransferase</fullName>
    </alternativeName>
    <alternativeName>
        <fullName evidence="10">tRNA [GM37] methyltransferase</fullName>
    </alternativeName>
    <alternativeName>
        <fullName evidence="10">tRNA methyltransferase 5 homolog</fullName>
    </alternativeName>
</protein>
<dbReference type="InterPro" id="IPR056743">
    <property type="entry name" value="TRM5-TYW2-like_MTfase"/>
</dbReference>
<keyword evidence="5 10" id="KW-0949">S-adenosyl-L-methionine</keyword>
<dbReference type="GO" id="GO:0070901">
    <property type="term" value="P:mitochondrial tRNA methylation"/>
    <property type="evidence" value="ECO:0007669"/>
    <property type="project" value="TreeGrafter"/>
</dbReference>
<evidence type="ECO:0000256" key="9">
    <source>
        <dbReference type="ARBA" id="ARBA00047783"/>
    </source>
</evidence>
<evidence type="ECO:0000256" key="8">
    <source>
        <dbReference type="ARBA" id="ARBA00023242"/>
    </source>
</evidence>
<dbReference type="EMBL" id="KB932201">
    <property type="protein sequence ID" value="KCV72905.1"/>
    <property type="molecule type" value="Genomic_DNA"/>
</dbReference>
<evidence type="ECO:0000256" key="3">
    <source>
        <dbReference type="ARBA" id="ARBA00022603"/>
    </source>
</evidence>
<comment type="catalytic activity">
    <reaction evidence="9 10">
        <text>guanosine(37) in tRNA + S-adenosyl-L-methionine = N(1)-methylguanosine(37) in tRNA + S-adenosyl-L-homocysteine + H(+)</text>
        <dbReference type="Rhea" id="RHEA:36899"/>
        <dbReference type="Rhea" id="RHEA-COMP:10145"/>
        <dbReference type="Rhea" id="RHEA-COMP:10147"/>
        <dbReference type="ChEBI" id="CHEBI:15378"/>
        <dbReference type="ChEBI" id="CHEBI:57856"/>
        <dbReference type="ChEBI" id="CHEBI:59789"/>
        <dbReference type="ChEBI" id="CHEBI:73542"/>
        <dbReference type="ChEBI" id="CHEBI:74269"/>
        <dbReference type="EC" id="2.1.1.228"/>
    </reaction>
</comment>
<dbReference type="EC" id="2.1.1.228" evidence="10"/>
<dbReference type="Gene3D" id="3.40.50.150">
    <property type="entry name" value="Vaccinia Virus protein VP39"/>
    <property type="match status" value="1"/>
</dbReference>
<dbReference type="PANTHER" id="PTHR23245:SF36">
    <property type="entry name" value="TRNA (GUANINE(37)-N1)-METHYLTRANSFERASE"/>
    <property type="match status" value="1"/>
</dbReference>
<keyword evidence="2 10" id="KW-0963">Cytoplasm</keyword>
<dbReference type="InterPro" id="IPR030382">
    <property type="entry name" value="MeTrfase_TRM5/TYW2"/>
</dbReference>
<dbReference type="PROSITE" id="PS51684">
    <property type="entry name" value="SAM_MT_TRM5_TYW2"/>
    <property type="match status" value="1"/>
</dbReference>
<dbReference type="Pfam" id="PF02475">
    <property type="entry name" value="TRM5-TYW2_MTfase"/>
    <property type="match status" value="1"/>
</dbReference>
<feature type="binding site" evidence="10">
    <location>
        <begin position="270"/>
        <end position="271"/>
    </location>
    <ligand>
        <name>S-adenosyl-L-methionine</name>
        <dbReference type="ChEBI" id="CHEBI:59789"/>
    </ligand>
</feature>
<dbReference type="SUPFAM" id="SSF53335">
    <property type="entry name" value="S-adenosyl-L-methionine-dependent methyltransferases"/>
    <property type="match status" value="1"/>
</dbReference>
<dbReference type="STRING" id="691883.A0A058ZES0"/>
<keyword evidence="3 10" id="KW-0489">Methyltransferase</keyword>
<dbReference type="eggNOG" id="KOG2078">
    <property type="taxonomic scope" value="Eukaryota"/>
</dbReference>
<keyword evidence="6 10" id="KW-0819">tRNA processing</keyword>
<feature type="domain" description="SAM-dependent methyltransferase TRM5/TYW2-type" evidence="12">
    <location>
        <begin position="140"/>
        <end position="534"/>
    </location>
</feature>
<feature type="binding site" evidence="10">
    <location>
        <begin position="298"/>
        <end position="299"/>
    </location>
    <ligand>
        <name>S-adenosyl-L-methionine</name>
        <dbReference type="ChEBI" id="CHEBI:59789"/>
    </ligand>
</feature>
<keyword evidence="8 10" id="KW-0539">Nucleus</keyword>
<feature type="binding site" evidence="10">
    <location>
        <position position="230"/>
    </location>
    <ligand>
        <name>S-adenosyl-L-methionine</name>
        <dbReference type="ChEBI" id="CHEBI:59789"/>
    </ligand>
</feature>
<dbReference type="InterPro" id="IPR025792">
    <property type="entry name" value="tRNA_Gua_MeTrfase_euk"/>
</dbReference>
<sequence length="581" mass="63432">MLPALPRLFPKVALVRDFDRSLFQTTFTTPALRVAANQCGRFLKEMSGMLLSAPRIKPIMPVPDSVDQVSEEAKKSLRMLLLKPGVRREDLPAGLLTEEEGSSACAWIEDFQLCLDYNYWTVDQIFDSALPDGLPNVSGFETIGHIAHLNLRDPHLPYREFIGQVILDKNCHNISTVVNKIDTIEHQFRFFKMEVLAGKDDLNAVVRENGCTFKFDFSRVYWNSKLHREHERLQLCFDRGDTVIDVMAGVGPFAVPAAAHRHVNLVLANDLNPSSHEFLVENIRRNNVGKYVTPYNLDGREMIRRGLAEARALKARRLADTGSVVASRPAVRLTQSTPFITRFGLDHKAPVVPSPRVVDHFVMNLPAIAIEFLDAFVGLYRAEYPELAEQLDQDPDMGSPATAAALAAIADQMPMIHVHCFEFIHDGEVAAAKAVAGRVGTVLGASMTLAPSSTLNLVVADRNWFLQEAPAGAAASATPPAPRGNAAKMPDHLAVPGSPGTDLPRPAVGTVHVHNVRSVAPNKDMYCASFVLPPAVALRQPAGPEVDAAAPVAGKRPHPDAESGEPASSKKHQADVVTKPE</sequence>
<comment type="similarity">
    <text evidence="1">Belongs to the class I-like SAM-binding methyltransferase superfamily. TRM5/TYW2 family.</text>
</comment>
<gene>
    <name evidence="13" type="ORF">H696_00474</name>
</gene>
<dbReference type="Proteomes" id="UP000030693">
    <property type="component" value="Unassembled WGS sequence"/>
</dbReference>
<evidence type="ECO:0000256" key="1">
    <source>
        <dbReference type="ARBA" id="ARBA00009775"/>
    </source>
</evidence>
<evidence type="ECO:0000256" key="6">
    <source>
        <dbReference type="ARBA" id="ARBA00022694"/>
    </source>
</evidence>
<dbReference type="RefSeq" id="XP_009492606.1">
    <property type="nucleotide sequence ID" value="XM_009494331.1"/>
</dbReference>
<evidence type="ECO:0000256" key="7">
    <source>
        <dbReference type="ARBA" id="ARBA00023128"/>
    </source>
</evidence>
<evidence type="ECO:0000256" key="2">
    <source>
        <dbReference type="ARBA" id="ARBA00022490"/>
    </source>
</evidence>
<dbReference type="GO" id="GO:0052906">
    <property type="term" value="F:tRNA (guanine(37)-N1)-methyltransferase activity"/>
    <property type="evidence" value="ECO:0007669"/>
    <property type="project" value="UniProtKB-UniRule"/>
</dbReference>
<organism evidence="13">
    <name type="scientific">Fonticula alba</name>
    <name type="common">Slime mold</name>
    <dbReference type="NCBI Taxonomy" id="691883"/>
    <lineage>
        <taxon>Eukaryota</taxon>
        <taxon>Rotosphaerida</taxon>
        <taxon>Fonticulaceae</taxon>
        <taxon>Fonticula</taxon>
    </lineage>
</organism>
<feature type="binding site" evidence="10">
    <location>
        <position position="364"/>
    </location>
    <ligand>
        <name>S-adenosyl-L-methionine</name>
        <dbReference type="ChEBI" id="CHEBI:59789"/>
    </ligand>
</feature>
<dbReference type="Gene3D" id="3.30.300.110">
    <property type="entry name" value="Met-10+ protein-like domains"/>
    <property type="match status" value="1"/>
</dbReference>
<dbReference type="InterPro" id="IPR056744">
    <property type="entry name" value="TRM5/TYW2-like_N"/>
</dbReference>
<dbReference type="AlphaFoldDB" id="A0A058ZES0"/>
<dbReference type="GeneID" id="20525199"/>
<feature type="compositionally biased region" description="Basic and acidic residues" evidence="11">
    <location>
        <begin position="572"/>
        <end position="581"/>
    </location>
</feature>
<comment type="subcellular location">
    <subcellularLocation>
        <location evidence="10">Mitochondrion matrix</location>
    </subcellularLocation>
    <subcellularLocation>
        <location evidence="10">Nucleus</location>
    </subcellularLocation>
    <subcellularLocation>
        <location evidence="10">Cytoplasm</location>
    </subcellularLocation>
    <text evidence="10">Predominantly in the mitochondria and in the nucleus.</text>
</comment>
<dbReference type="PANTHER" id="PTHR23245">
    <property type="entry name" value="TRNA METHYLTRANSFERASE"/>
    <property type="match status" value="1"/>
</dbReference>
<comment type="subunit">
    <text evidence="10">Monomer.</text>
</comment>
<dbReference type="InterPro" id="IPR029063">
    <property type="entry name" value="SAM-dependent_MTases_sf"/>
</dbReference>
<evidence type="ECO:0000256" key="5">
    <source>
        <dbReference type="ARBA" id="ARBA00022691"/>
    </source>
</evidence>
<dbReference type="GO" id="GO:0005634">
    <property type="term" value="C:nucleus"/>
    <property type="evidence" value="ECO:0007669"/>
    <property type="project" value="UniProtKB-SubCell"/>
</dbReference>
<comment type="function">
    <text evidence="10">Specifically methylates the N1 position of guanosine-37 in various cytoplasmic and mitochondrial tRNAs. Methylation is not dependent on the nature of the nucleoside 5' of the target nucleoside. This is the first step in the biosynthesis of wybutosine (yW), a modified base adjacent to the anticodon of tRNAs and required for accurate decoding.</text>
</comment>
<dbReference type="OrthoDB" id="408788at2759"/>
<evidence type="ECO:0000313" key="13">
    <source>
        <dbReference type="EMBL" id="KCV72905.1"/>
    </source>
</evidence>
<keyword evidence="4 10" id="KW-0808">Transferase</keyword>
<comment type="similarity">
    <text evidence="10">Belongs to the TRM5 / TYW2 family.</text>
</comment>
<keyword evidence="14" id="KW-1185">Reference proteome</keyword>
<dbReference type="GO" id="GO:0002939">
    <property type="term" value="P:tRNA N1-guanine methylation"/>
    <property type="evidence" value="ECO:0007669"/>
    <property type="project" value="TreeGrafter"/>
</dbReference>
<dbReference type="Pfam" id="PF25133">
    <property type="entry name" value="TYW2_N_2"/>
    <property type="match status" value="1"/>
</dbReference>
<feature type="region of interest" description="Disordered" evidence="11">
    <location>
        <begin position="542"/>
        <end position="581"/>
    </location>
</feature>
<dbReference type="GO" id="GO:0005759">
    <property type="term" value="C:mitochondrial matrix"/>
    <property type="evidence" value="ECO:0007669"/>
    <property type="project" value="UniProtKB-SubCell"/>
</dbReference>
<dbReference type="HAMAP" id="MF_03152">
    <property type="entry name" value="TRM5"/>
    <property type="match status" value="1"/>
</dbReference>
<evidence type="ECO:0000256" key="4">
    <source>
        <dbReference type="ARBA" id="ARBA00022679"/>
    </source>
</evidence>